<feature type="compositionally biased region" description="Pro residues" evidence="1">
    <location>
        <begin position="28"/>
        <end position="38"/>
    </location>
</feature>
<dbReference type="EMBL" id="JACXTE010000001">
    <property type="protein sequence ID" value="MBD3707924.1"/>
    <property type="molecule type" value="Genomic_DNA"/>
</dbReference>
<proteinExistence type="predicted"/>
<evidence type="ECO:0000313" key="3">
    <source>
        <dbReference type="Proteomes" id="UP000657739"/>
    </source>
</evidence>
<gene>
    <name evidence="2" type="ORF">IE987_06485</name>
</gene>
<protein>
    <submittedName>
        <fullName evidence="2">Uncharacterized protein</fullName>
    </submittedName>
</protein>
<evidence type="ECO:0000256" key="1">
    <source>
        <dbReference type="SAM" id="MobiDB-lite"/>
    </source>
</evidence>
<organism evidence="2 3">
    <name type="scientific">Klebsiella pneumoniae</name>
    <dbReference type="NCBI Taxonomy" id="573"/>
    <lineage>
        <taxon>Bacteria</taxon>
        <taxon>Pseudomonadati</taxon>
        <taxon>Pseudomonadota</taxon>
        <taxon>Gammaproteobacteria</taxon>
        <taxon>Enterobacterales</taxon>
        <taxon>Enterobacteriaceae</taxon>
        <taxon>Klebsiella/Raoultella group</taxon>
        <taxon>Klebsiella</taxon>
        <taxon>Klebsiella pneumoniae complex</taxon>
    </lineage>
</organism>
<name>A0A927HNH6_KLEPN</name>
<evidence type="ECO:0000313" key="2">
    <source>
        <dbReference type="EMBL" id="MBD3707924.1"/>
    </source>
</evidence>
<sequence length="74" mass="7699">MASTSPVALSLTGATALCDLVARIRRNAPPPGKIPAPPRHSSTLQLGKYPTRGVDGVVDIFFAVGHGHKAGLKR</sequence>
<feature type="region of interest" description="Disordered" evidence="1">
    <location>
        <begin position="27"/>
        <end position="48"/>
    </location>
</feature>
<reference evidence="2" key="1">
    <citation type="submission" date="2020-07" db="EMBL/GenBank/DDBJ databases">
        <title>Clinical and genomic characterization of carbapenemase-producing Enterobacterales causing secondary infections during the COVID-19 crisis at a New York City hospital.</title>
        <authorList>
            <person name="Gomez-Simmonds A."/>
            <person name="Annavajhala M.K."/>
            <person name="Uhlemann A.-C."/>
        </authorList>
    </citation>
    <scope>NUCLEOTIDE SEQUENCE</scope>
    <source>
        <strain evidence="2">NK1593</strain>
    </source>
</reference>
<dbReference type="AlphaFoldDB" id="A0A927HNH6"/>
<accession>A0A927HNH6</accession>
<comment type="caution">
    <text evidence="2">The sequence shown here is derived from an EMBL/GenBank/DDBJ whole genome shotgun (WGS) entry which is preliminary data.</text>
</comment>
<dbReference type="Proteomes" id="UP000657739">
    <property type="component" value="Unassembled WGS sequence"/>
</dbReference>